<dbReference type="EMBL" id="CP003359">
    <property type="protein sequence ID" value="AGB41836.1"/>
    <property type="molecule type" value="Genomic_DNA"/>
</dbReference>
<proteinExistence type="predicted"/>
<feature type="transmembrane region" description="Helical" evidence="1">
    <location>
        <begin position="55"/>
        <end position="71"/>
    </location>
</feature>
<dbReference type="OrthoDB" id="48209at2"/>
<organism evidence="2 3">
    <name type="scientific">Halobacteroides halobius (strain ATCC 35273 / DSM 5150 / MD-1)</name>
    <dbReference type="NCBI Taxonomy" id="748449"/>
    <lineage>
        <taxon>Bacteria</taxon>
        <taxon>Bacillati</taxon>
        <taxon>Bacillota</taxon>
        <taxon>Clostridia</taxon>
        <taxon>Halanaerobiales</taxon>
        <taxon>Halobacteroidaceae</taxon>
        <taxon>Halobacteroides</taxon>
    </lineage>
</organism>
<keyword evidence="1" id="KW-0812">Transmembrane</keyword>
<dbReference type="RefSeq" id="WP_015327552.1">
    <property type="nucleotide sequence ID" value="NC_019978.1"/>
</dbReference>
<feature type="transmembrane region" description="Helical" evidence="1">
    <location>
        <begin position="139"/>
        <end position="160"/>
    </location>
</feature>
<evidence type="ECO:0000256" key="1">
    <source>
        <dbReference type="SAM" id="Phobius"/>
    </source>
</evidence>
<reference evidence="3" key="1">
    <citation type="submission" date="2012-02" db="EMBL/GenBank/DDBJ databases">
        <title>The complete genome of Halobacteroides halobius DSM 5150.</title>
        <authorList>
            <person name="Lucas S."/>
            <person name="Copeland A."/>
            <person name="Lapidus A."/>
            <person name="Glavina del Rio T."/>
            <person name="Dalin E."/>
            <person name="Tice H."/>
            <person name="Bruce D."/>
            <person name="Goodwin L."/>
            <person name="Pitluck S."/>
            <person name="Peters L."/>
            <person name="Mikhailova N."/>
            <person name="Gu W."/>
            <person name="Kyrpides N."/>
            <person name="Mavromatis K."/>
            <person name="Ivanova N."/>
            <person name="Brettin T."/>
            <person name="Detter J.C."/>
            <person name="Han C."/>
            <person name="Larimer F."/>
            <person name="Land M."/>
            <person name="Hauser L."/>
            <person name="Markowitz V."/>
            <person name="Cheng J.-F."/>
            <person name="Hugenholtz P."/>
            <person name="Woyke T."/>
            <person name="Wu D."/>
            <person name="Tindall B."/>
            <person name="Pomrenke H."/>
            <person name="Brambilla E."/>
            <person name="Klenk H.-P."/>
            <person name="Eisen J.A."/>
        </authorList>
    </citation>
    <scope>NUCLEOTIDE SEQUENCE [LARGE SCALE GENOMIC DNA]</scope>
    <source>
        <strain evidence="3">ATCC 35273 / DSM 5150 / MD-1</strain>
    </source>
</reference>
<dbReference type="eggNOG" id="ENOG50330VC">
    <property type="taxonomic scope" value="Bacteria"/>
</dbReference>
<gene>
    <name evidence="2" type="ordered locus">Halha_1925</name>
</gene>
<feature type="transmembrane region" description="Helical" evidence="1">
    <location>
        <begin position="83"/>
        <end position="101"/>
    </location>
</feature>
<feature type="transmembrane region" description="Helical" evidence="1">
    <location>
        <begin position="107"/>
        <end position="127"/>
    </location>
</feature>
<feature type="transmembrane region" description="Helical" evidence="1">
    <location>
        <begin position="9"/>
        <end position="30"/>
    </location>
</feature>
<dbReference type="InterPro" id="IPR045407">
    <property type="entry name" value="DUF6512"/>
</dbReference>
<keyword evidence="1" id="KW-0472">Membrane</keyword>
<dbReference type="HOGENOM" id="CLU_111486_0_0_9"/>
<dbReference type="STRING" id="748449.Halha_1925"/>
<dbReference type="PATRIC" id="fig|748449.3.peg.1855"/>
<dbReference type="KEGG" id="hhl:Halha_1925"/>
<evidence type="ECO:0000313" key="3">
    <source>
        <dbReference type="Proteomes" id="UP000010880"/>
    </source>
</evidence>
<sequence length="180" mass="21113">MHNKIKQILIWEIIGGFWIIIVGSLLHFLYDWSNNLLIIGIFSPVNESVWEHLKLGYWSLFFFSLVEYSFIKKNIHGYFWGEFLGILSLEGFILIIFYTYTALIKKHILWIDITSYLIGSIICQIVSFKIIKKQIPKRINILGLVLFITFGLILILFTFFPPHFSIFMDSNTGTYGIYGR</sequence>
<keyword evidence="1" id="KW-1133">Transmembrane helix</keyword>
<protein>
    <submittedName>
        <fullName evidence="2">Uncharacterized protein</fullName>
    </submittedName>
</protein>
<dbReference type="Pfam" id="PF20122">
    <property type="entry name" value="DUF6512"/>
    <property type="match status" value="1"/>
</dbReference>
<dbReference type="Proteomes" id="UP000010880">
    <property type="component" value="Chromosome"/>
</dbReference>
<name>L0KA15_HALHC</name>
<evidence type="ECO:0000313" key="2">
    <source>
        <dbReference type="EMBL" id="AGB41836.1"/>
    </source>
</evidence>
<keyword evidence="3" id="KW-1185">Reference proteome</keyword>
<dbReference type="AlphaFoldDB" id="L0KA15"/>
<accession>L0KA15</accession>